<evidence type="ECO:0000313" key="1">
    <source>
        <dbReference type="EMBL" id="OOE41377.1"/>
    </source>
</evidence>
<accession>A0AB36K2Z0</accession>
<evidence type="ECO:0000313" key="2">
    <source>
        <dbReference type="Proteomes" id="UP000188726"/>
    </source>
</evidence>
<comment type="caution">
    <text evidence="1">The sequence shown here is derived from an EMBL/GenBank/DDBJ whole genome shotgun (WGS) entry which is preliminary data.</text>
</comment>
<gene>
    <name evidence="1" type="ORF">BZG09_15655</name>
</gene>
<dbReference type="Proteomes" id="UP000188726">
    <property type="component" value="Unassembled WGS sequence"/>
</dbReference>
<name>A0AB36K2Z0_9GAMM</name>
<protein>
    <submittedName>
        <fullName evidence="1">Uncharacterized protein</fullName>
    </submittedName>
</protein>
<dbReference type="EMBL" id="MUEO01000060">
    <property type="protein sequence ID" value="OOE41377.1"/>
    <property type="molecule type" value="Genomic_DNA"/>
</dbReference>
<reference evidence="1 2" key="1">
    <citation type="journal article" date="2017" name="Genome Announc.">
        <title>Draft Genome Sequences of Salinivibrio proteolyticus, Salinivibrio sharmensis, Salinivibrio siamensis, Salinivibrio costicola subsp. alcaliphilus, Salinivibrio costicola subsp. vallismortis, and 29 New Isolates Belonging to the Genus Salinivibrio.</title>
        <authorList>
            <person name="Lopez-Hermoso C."/>
            <person name="de la Haba R.R."/>
            <person name="Sanchez-Porro C."/>
            <person name="Bayliss S.C."/>
            <person name="Feil E.J."/>
            <person name="Ventosa A."/>
        </authorList>
    </citation>
    <scope>NUCLEOTIDE SEQUENCE [LARGE SCALE GENOMIC DNA]</scope>
    <source>
        <strain evidence="1 2">IC202</strain>
    </source>
</reference>
<organism evidence="1 2">
    <name type="scientific">Salinivibrio kushneri</name>
    <dbReference type="NCBI Taxonomy" id="1908198"/>
    <lineage>
        <taxon>Bacteria</taxon>
        <taxon>Pseudomonadati</taxon>
        <taxon>Pseudomonadota</taxon>
        <taxon>Gammaproteobacteria</taxon>
        <taxon>Vibrionales</taxon>
        <taxon>Vibrionaceae</taxon>
        <taxon>Salinivibrio</taxon>
    </lineage>
</organism>
<dbReference type="RefSeq" id="WP_077459540.1">
    <property type="nucleotide sequence ID" value="NZ_MUEO01000060.1"/>
</dbReference>
<dbReference type="AlphaFoldDB" id="A0AB36K2Z0"/>
<proteinExistence type="predicted"/>
<sequence length="125" mass="14332">MALIEKHPMRTPIKEHDAISEHIDNWSDSGKYPIKQTTQFGRVVTVTCGSAWKTLREIEADIQFLFPEAPDMHSSISARLRQVSPCKHGLVKQRAYYTSKRGTVVHVYRLVPVTWLEEKAEREAA</sequence>